<evidence type="ECO:0000256" key="1">
    <source>
        <dbReference type="ARBA" id="ARBA00004141"/>
    </source>
</evidence>
<proteinExistence type="inferred from homology"/>
<feature type="transmembrane region" description="Helical" evidence="10">
    <location>
        <begin position="74"/>
        <end position="97"/>
    </location>
</feature>
<keyword evidence="5 9" id="KW-0297">G-protein coupled receptor</keyword>
<keyword evidence="6 10" id="KW-0472">Membrane</keyword>
<name>A0A5E4PXE7_9NEOP</name>
<feature type="transmembrane region" description="Helical" evidence="10">
    <location>
        <begin position="249"/>
        <end position="272"/>
    </location>
</feature>
<feature type="transmembrane region" description="Helical" evidence="10">
    <location>
        <begin position="113"/>
        <end position="132"/>
    </location>
</feature>
<dbReference type="PROSITE" id="PS50262">
    <property type="entry name" value="G_PROTEIN_RECEP_F1_2"/>
    <property type="match status" value="1"/>
</dbReference>
<dbReference type="InterPro" id="IPR000276">
    <property type="entry name" value="GPCR_Rhodpsn"/>
</dbReference>
<reference evidence="12 13" key="1">
    <citation type="submission" date="2017-07" db="EMBL/GenBank/DDBJ databases">
        <authorList>
            <person name="Talla V."/>
            <person name="Backstrom N."/>
        </authorList>
    </citation>
    <scope>NUCLEOTIDE SEQUENCE [LARGE SCALE GENOMIC DNA]</scope>
</reference>
<keyword evidence="3 9" id="KW-0812">Transmembrane</keyword>
<sequence>MTNESINFENDTYSSYGIGLSFHDDISTFEESCLVKSIVSTFLGVSMVLSLIGNTCTVAVIARERSMKTPINYYLLNLAITDLMTALFIPIEIYILWVPDYYPFGEEGCQMHFLIWDLLSNCSVLTILAFTIERYLVISKPFLRQQLVINSRVFKIITINWILSAIFSIPNAFYSYLVQRKSYVYCFYTVRESEKIILIAANLLMFYILPMSVIFVLYVLIAVKLKEKTSRTYNPAYGVQNKNKAVKMLAAVAFSFFVCWSPYSILRIILLIPKQNPDDYFKRLLKSKNTQCRSRSSQEPVLSPSLLTLFKCSIKEWTFPKRWRED</sequence>
<evidence type="ECO:0000256" key="2">
    <source>
        <dbReference type="ARBA" id="ARBA00010663"/>
    </source>
</evidence>
<keyword evidence="8 9" id="KW-0807">Transducer</keyword>
<comment type="similarity">
    <text evidence="2 9">Belongs to the G-protein coupled receptor 1 family.</text>
</comment>
<evidence type="ECO:0000256" key="7">
    <source>
        <dbReference type="ARBA" id="ARBA00023170"/>
    </source>
</evidence>
<comment type="subcellular location">
    <subcellularLocation>
        <location evidence="1">Membrane</location>
        <topology evidence="1">Multi-pass membrane protein</topology>
    </subcellularLocation>
</comment>
<dbReference type="PRINTS" id="PR00237">
    <property type="entry name" value="GPCRRHODOPSN"/>
</dbReference>
<evidence type="ECO:0000313" key="13">
    <source>
        <dbReference type="Proteomes" id="UP000324832"/>
    </source>
</evidence>
<keyword evidence="13" id="KW-1185">Reference proteome</keyword>
<evidence type="ECO:0000313" key="12">
    <source>
        <dbReference type="EMBL" id="VVC89945.1"/>
    </source>
</evidence>
<evidence type="ECO:0000256" key="9">
    <source>
        <dbReference type="RuleBase" id="RU000688"/>
    </source>
</evidence>
<gene>
    <name evidence="12" type="ORF">LSINAPIS_LOCUS2970</name>
</gene>
<dbReference type="Gene3D" id="1.20.1070.10">
    <property type="entry name" value="Rhodopsin 7-helix transmembrane proteins"/>
    <property type="match status" value="1"/>
</dbReference>
<dbReference type="GO" id="GO:0004930">
    <property type="term" value="F:G protein-coupled receptor activity"/>
    <property type="evidence" value="ECO:0007669"/>
    <property type="project" value="UniProtKB-KW"/>
</dbReference>
<evidence type="ECO:0000256" key="4">
    <source>
        <dbReference type="ARBA" id="ARBA00022989"/>
    </source>
</evidence>
<keyword evidence="4 10" id="KW-1133">Transmembrane helix</keyword>
<dbReference type="SUPFAM" id="SSF81321">
    <property type="entry name" value="Family A G protein-coupled receptor-like"/>
    <property type="match status" value="1"/>
</dbReference>
<evidence type="ECO:0000259" key="11">
    <source>
        <dbReference type="PROSITE" id="PS50262"/>
    </source>
</evidence>
<feature type="transmembrane region" description="Helical" evidence="10">
    <location>
        <begin position="153"/>
        <end position="176"/>
    </location>
</feature>
<dbReference type="Pfam" id="PF00001">
    <property type="entry name" value="7tm_1"/>
    <property type="match status" value="1"/>
</dbReference>
<organism evidence="12 13">
    <name type="scientific">Leptidea sinapis</name>
    <dbReference type="NCBI Taxonomy" id="189913"/>
    <lineage>
        <taxon>Eukaryota</taxon>
        <taxon>Metazoa</taxon>
        <taxon>Ecdysozoa</taxon>
        <taxon>Arthropoda</taxon>
        <taxon>Hexapoda</taxon>
        <taxon>Insecta</taxon>
        <taxon>Pterygota</taxon>
        <taxon>Neoptera</taxon>
        <taxon>Endopterygota</taxon>
        <taxon>Lepidoptera</taxon>
        <taxon>Glossata</taxon>
        <taxon>Ditrysia</taxon>
        <taxon>Papilionoidea</taxon>
        <taxon>Pieridae</taxon>
        <taxon>Dismorphiinae</taxon>
        <taxon>Leptidea</taxon>
    </lineage>
</organism>
<dbReference type="InterPro" id="IPR017452">
    <property type="entry name" value="GPCR_Rhodpsn_7TM"/>
</dbReference>
<dbReference type="EMBL" id="FZQP02000670">
    <property type="protein sequence ID" value="VVC89945.1"/>
    <property type="molecule type" value="Genomic_DNA"/>
</dbReference>
<dbReference type="PROSITE" id="PS00237">
    <property type="entry name" value="G_PROTEIN_RECEP_F1_1"/>
    <property type="match status" value="1"/>
</dbReference>
<dbReference type="PANTHER" id="PTHR24243:SF208">
    <property type="entry name" value="PYROKININ-1 RECEPTOR"/>
    <property type="match status" value="1"/>
</dbReference>
<feature type="transmembrane region" description="Helical" evidence="10">
    <location>
        <begin position="38"/>
        <end position="62"/>
    </location>
</feature>
<dbReference type="PANTHER" id="PTHR24243">
    <property type="entry name" value="G-PROTEIN COUPLED RECEPTOR"/>
    <property type="match status" value="1"/>
</dbReference>
<feature type="transmembrane region" description="Helical" evidence="10">
    <location>
        <begin position="196"/>
        <end position="221"/>
    </location>
</feature>
<evidence type="ECO:0000256" key="10">
    <source>
        <dbReference type="SAM" id="Phobius"/>
    </source>
</evidence>
<evidence type="ECO:0000256" key="8">
    <source>
        <dbReference type="ARBA" id="ARBA00023224"/>
    </source>
</evidence>
<evidence type="ECO:0000256" key="6">
    <source>
        <dbReference type="ARBA" id="ARBA00023136"/>
    </source>
</evidence>
<dbReference type="AlphaFoldDB" id="A0A5E4PXE7"/>
<keyword evidence="7 9" id="KW-0675">Receptor</keyword>
<accession>A0A5E4PXE7</accession>
<dbReference type="Proteomes" id="UP000324832">
    <property type="component" value="Unassembled WGS sequence"/>
</dbReference>
<protein>
    <recommendedName>
        <fullName evidence="11">G-protein coupled receptors family 1 profile domain-containing protein</fullName>
    </recommendedName>
</protein>
<evidence type="ECO:0000256" key="3">
    <source>
        <dbReference type="ARBA" id="ARBA00022692"/>
    </source>
</evidence>
<evidence type="ECO:0000256" key="5">
    <source>
        <dbReference type="ARBA" id="ARBA00023040"/>
    </source>
</evidence>
<dbReference type="GO" id="GO:0005886">
    <property type="term" value="C:plasma membrane"/>
    <property type="evidence" value="ECO:0007669"/>
    <property type="project" value="TreeGrafter"/>
</dbReference>
<feature type="domain" description="G-protein coupled receptors family 1 profile" evidence="11">
    <location>
        <begin position="53"/>
        <end position="269"/>
    </location>
</feature>